<dbReference type="Gene3D" id="2.40.110.10">
    <property type="entry name" value="Butyryl-CoA Dehydrogenase, subunit A, domain 2"/>
    <property type="match status" value="1"/>
</dbReference>
<dbReference type="Proteomes" id="UP000256486">
    <property type="component" value="Unassembled WGS sequence"/>
</dbReference>
<dbReference type="AlphaFoldDB" id="A0A3E0VL68"/>
<evidence type="ECO:0000259" key="6">
    <source>
        <dbReference type="Pfam" id="PF00441"/>
    </source>
</evidence>
<keyword evidence="4 5" id="KW-0274">FAD</keyword>
<dbReference type="OrthoDB" id="2769798at2"/>
<comment type="caution">
    <text evidence="9">The sequence shown here is derived from an EMBL/GenBank/DDBJ whole genome shotgun (WGS) entry which is preliminary data.</text>
</comment>
<dbReference type="InterPro" id="IPR046373">
    <property type="entry name" value="Acyl-CoA_Oxase/DH_mid-dom_sf"/>
</dbReference>
<dbReference type="SUPFAM" id="SSF47203">
    <property type="entry name" value="Acyl-CoA dehydrogenase C-terminal domain-like"/>
    <property type="match status" value="1"/>
</dbReference>
<sequence>MSGYGFTPTADQQELADSAREFGVRRLAPFYRQREREGAFDRETLREMGRMGLFGMELPEEFGGLGLDAVSAGLVLEALSESDYNIGQLSVTMALAGTIVSRYADPSIAKYWLEGLVAGELLPAIGLTEPGAGSDAATLTMRAERVGDEWVLSGEKNSVTFAKQAAFAVVWARTGTVESKAKGISAFLVPLDRPGITATEWDDMGGRSAGRGILHFDGVRIPANHLLGDEGRGFMQVMQGFDYSRALIGLQCLAVARISLEETWKAAAERQSFGKPLTSHQGVSFPLAEAEALVHACRLMCLETLWLKDNGLPHTEEAAMCKWWAPKLAFEVVQTCLLTNGHGGYSSELPYEQRLRDVLGLQIGDGTAQIMKLVIARHHAGRETS</sequence>
<comment type="cofactor">
    <cofactor evidence="1 5">
        <name>FAD</name>
        <dbReference type="ChEBI" id="CHEBI:57692"/>
    </cofactor>
</comment>
<evidence type="ECO:0000259" key="8">
    <source>
        <dbReference type="Pfam" id="PF02771"/>
    </source>
</evidence>
<dbReference type="Pfam" id="PF00441">
    <property type="entry name" value="Acyl-CoA_dh_1"/>
    <property type="match status" value="1"/>
</dbReference>
<dbReference type="Gene3D" id="1.20.140.10">
    <property type="entry name" value="Butyryl-CoA Dehydrogenase, subunit A, domain 3"/>
    <property type="match status" value="1"/>
</dbReference>
<keyword evidence="5" id="KW-0560">Oxidoreductase</keyword>
<proteinExistence type="inferred from homology"/>
<dbReference type="EMBL" id="NBWZ01000001">
    <property type="protein sequence ID" value="RFA10461.1"/>
    <property type="molecule type" value="Genomic_DNA"/>
</dbReference>
<name>A0A3E0VL68_9MICO</name>
<evidence type="ECO:0000256" key="2">
    <source>
        <dbReference type="ARBA" id="ARBA00009347"/>
    </source>
</evidence>
<evidence type="ECO:0000313" key="10">
    <source>
        <dbReference type="Proteomes" id="UP000256486"/>
    </source>
</evidence>
<dbReference type="PANTHER" id="PTHR43884:SF12">
    <property type="entry name" value="ISOVALERYL-COA DEHYDROGENASE, MITOCHONDRIAL-RELATED"/>
    <property type="match status" value="1"/>
</dbReference>
<dbReference type="InterPro" id="IPR006091">
    <property type="entry name" value="Acyl-CoA_Oxase/DH_mid-dom"/>
</dbReference>
<accession>A0A3E0VL68</accession>
<evidence type="ECO:0000256" key="4">
    <source>
        <dbReference type="ARBA" id="ARBA00022827"/>
    </source>
</evidence>
<dbReference type="PIRSF" id="PIRSF016578">
    <property type="entry name" value="HsaA"/>
    <property type="match status" value="1"/>
</dbReference>
<feature type="domain" description="Acyl-CoA dehydrogenase/oxidase N-terminal" evidence="8">
    <location>
        <begin position="9"/>
        <end position="120"/>
    </location>
</feature>
<dbReference type="InterPro" id="IPR009100">
    <property type="entry name" value="AcylCoA_DH/oxidase_NM_dom_sf"/>
</dbReference>
<dbReference type="Pfam" id="PF02771">
    <property type="entry name" value="Acyl-CoA_dh_N"/>
    <property type="match status" value="1"/>
</dbReference>
<dbReference type="InterPro" id="IPR013786">
    <property type="entry name" value="AcylCoA_DH/ox_N"/>
</dbReference>
<dbReference type="PANTHER" id="PTHR43884">
    <property type="entry name" value="ACYL-COA DEHYDROGENASE"/>
    <property type="match status" value="1"/>
</dbReference>
<evidence type="ECO:0000256" key="3">
    <source>
        <dbReference type="ARBA" id="ARBA00022630"/>
    </source>
</evidence>
<dbReference type="SUPFAM" id="SSF56645">
    <property type="entry name" value="Acyl-CoA dehydrogenase NM domain-like"/>
    <property type="match status" value="1"/>
</dbReference>
<keyword evidence="10" id="KW-1185">Reference proteome</keyword>
<protein>
    <submittedName>
        <fullName evidence="9">Cyclohexanecarboxyl-CoA dehydrogenase</fullName>
    </submittedName>
</protein>
<comment type="similarity">
    <text evidence="2 5">Belongs to the acyl-CoA dehydrogenase family.</text>
</comment>
<feature type="domain" description="Acyl-CoA oxidase/dehydrogenase middle" evidence="7">
    <location>
        <begin position="124"/>
        <end position="219"/>
    </location>
</feature>
<dbReference type="GO" id="GO:0003995">
    <property type="term" value="F:acyl-CoA dehydrogenase activity"/>
    <property type="evidence" value="ECO:0007669"/>
    <property type="project" value="TreeGrafter"/>
</dbReference>
<dbReference type="Pfam" id="PF02770">
    <property type="entry name" value="Acyl-CoA_dh_M"/>
    <property type="match status" value="1"/>
</dbReference>
<feature type="domain" description="Acyl-CoA dehydrogenase/oxidase C-terminal" evidence="6">
    <location>
        <begin position="231"/>
        <end position="378"/>
    </location>
</feature>
<dbReference type="InterPro" id="IPR037069">
    <property type="entry name" value="AcylCoA_DH/ox_N_sf"/>
</dbReference>
<dbReference type="Gene3D" id="1.10.540.10">
    <property type="entry name" value="Acyl-CoA dehydrogenase/oxidase, N-terminal domain"/>
    <property type="match status" value="1"/>
</dbReference>
<dbReference type="GO" id="GO:0050660">
    <property type="term" value="F:flavin adenine dinucleotide binding"/>
    <property type="evidence" value="ECO:0007669"/>
    <property type="project" value="InterPro"/>
</dbReference>
<dbReference type="RefSeq" id="WP_116415836.1">
    <property type="nucleotide sequence ID" value="NZ_NBWZ01000001.1"/>
</dbReference>
<dbReference type="InterPro" id="IPR009075">
    <property type="entry name" value="AcylCo_DH/oxidase_C"/>
</dbReference>
<evidence type="ECO:0000313" key="9">
    <source>
        <dbReference type="EMBL" id="RFA10461.1"/>
    </source>
</evidence>
<dbReference type="InterPro" id="IPR036250">
    <property type="entry name" value="AcylCo_DH-like_C"/>
</dbReference>
<evidence type="ECO:0000259" key="7">
    <source>
        <dbReference type="Pfam" id="PF02770"/>
    </source>
</evidence>
<organism evidence="9 10">
    <name type="scientific">Subtercola boreus</name>
    <dbReference type="NCBI Taxonomy" id="120213"/>
    <lineage>
        <taxon>Bacteria</taxon>
        <taxon>Bacillati</taxon>
        <taxon>Actinomycetota</taxon>
        <taxon>Actinomycetes</taxon>
        <taxon>Micrococcales</taxon>
        <taxon>Microbacteriaceae</taxon>
        <taxon>Subtercola</taxon>
    </lineage>
</organism>
<gene>
    <name evidence="9" type="ORF">B7R54_15560</name>
</gene>
<keyword evidence="3 5" id="KW-0285">Flavoprotein</keyword>
<reference evidence="9 10" key="1">
    <citation type="submission" date="2017-04" db="EMBL/GenBank/DDBJ databases">
        <title>Comparative genome analysis of Subtercola boreus.</title>
        <authorList>
            <person name="Cho Y.-J."/>
            <person name="Cho A."/>
            <person name="Kim O.-S."/>
            <person name="Lee J.-I."/>
        </authorList>
    </citation>
    <scope>NUCLEOTIDE SEQUENCE [LARGE SCALE GENOMIC DNA]</scope>
    <source>
        <strain evidence="9 10">K300</strain>
    </source>
</reference>
<evidence type="ECO:0000256" key="5">
    <source>
        <dbReference type="RuleBase" id="RU362125"/>
    </source>
</evidence>
<evidence type="ECO:0000256" key="1">
    <source>
        <dbReference type="ARBA" id="ARBA00001974"/>
    </source>
</evidence>